<keyword evidence="2 7" id="KW-0436">Ligase</keyword>
<dbReference type="PROSITE" id="PS00455">
    <property type="entry name" value="AMP_BINDING"/>
    <property type="match status" value="1"/>
</dbReference>
<dbReference type="InterPro" id="IPR025110">
    <property type="entry name" value="AMP-bd_C"/>
</dbReference>
<dbReference type="GO" id="GO:0006631">
    <property type="term" value="P:fatty acid metabolic process"/>
    <property type="evidence" value="ECO:0007669"/>
    <property type="project" value="UniProtKB-KW"/>
</dbReference>
<dbReference type="Pfam" id="PF13193">
    <property type="entry name" value="AMP-binding_C"/>
    <property type="match status" value="1"/>
</dbReference>
<dbReference type="Proteomes" id="UP000494183">
    <property type="component" value="Unassembled WGS sequence"/>
</dbReference>
<dbReference type="PANTHER" id="PTHR43859">
    <property type="entry name" value="ACYL-ACTIVATING ENZYME"/>
    <property type="match status" value="1"/>
</dbReference>
<dbReference type="InterPro" id="IPR020845">
    <property type="entry name" value="AMP-binding_CS"/>
</dbReference>
<feature type="domain" description="AMP-binding enzyme C-terminal" evidence="6">
    <location>
        <begin position="454"/>
        <end position="520"/>
    </location>
</feature>
<dbReference type="Gene3D" id="3.40.50.12780">
    <property type="entry name" value="N-terminal domain of ligase-like"/>
    <property type="match status" value="1"/>
</dbReference>
<evidence type="ECO:0000259" key="6">
    <source>
        <dbReference type="Pfam" id="PF13193"/>
    </source>
</evidence>
<accession>A0A6S7EVT7</accession>
<evidence type="ECO:0000313" key="7">
    <source>
        <dbReference type="EMBL" id="CAB3929455.1"/>
    </source>
</evidence>
<dbReference type="RefSeq" id="WP_175201106.1">
    <property type="nucleotide sequence ID" value="NZ_CADILH010000001.1"/>
</dbReference>
<dbReference type="Pfam" id="PF00501">
    <property type="entry name" value="AMP-binding"/>
    <property type="match status" value="1"/>
</dbReference>
<evidence type="ECO:0000259" key="5">
    <source>
        <dbReference type="Pfam" id="PF00501"/>
    </source>
</evidence>
<feature type="domain" description="AMP-dependent synthetase/ligase" evidence="5">
    <location>
        <begin position="25"/>
        <end position="404"/>
    </location>
</feature>
<dbReference type="InterPro" id="IPR042099">
    <property type="entry name" value="ANL_N_sf"/>
</dbReference>
<keyword evidence="8" id="KW-1185">Reference proteome</keyword>
<dbReference type="AlphaFoldDB" id="A0A6S7EVT7"/>
<protein>
    <submittedName>
        <fullName evidence="7">3-methylmercaptopropionyl-CoA ligase</fullName>
        <ecNumber evidence="7">6.2.1.44</ecNumber>
    </submittedName>
</protein>
<dbReference type="NCBIfam" id="NF006020">
    <property type="entry name" value="PRK08162.1"/>
    <property type="match status" value="1"/>
</dbReference>
<dbReference type="EMBL" id="CADILH010000001">
    <property type="protein sequence ID" value="CAB3929455.1"/>
    <property type="molecule type" value="Genomic_DNA"/>
</dbReference>
<dbReference type="PANTHER" id="PTHR43859:SF4">
    <property type="entry name" value="BUTANOATE--COA LIGASE AAE1-RELATED"/>
    <property type="match status" value="1"/>
</dbReference>
<dbReference type="FunFam" id="3.30.300.30:FF:000008">
    <property type="entry name" value="2,3-dihydroxybenzoate-AMP ligase"/>
    <property type="match status" value="1"/>
</dbReference>
<name>A0A6S7EVT7_9BURK</name>
<dbReference type="InterPro" id="IPR000873">
    <property type="entry name" value="AMP-dep_synth/lig_dom"/>
</dbReference>
<evidence type="ECO:0000256" key="2">
    <source>
        <dbReference type="ARBA" id="ARBA00022598"/>
    </source>
</evidence>
<dbReference type="CDD" id="cd12118">
    <property type="entry name" value="ttLC_FACS_AEE21_like"/>
    <property type="match status" value="1"/>
</dbReference>
<sequence>MAQLFDKDLDKCAANYQPLTPLRFLDRAADVFPDRTAVIYNDLRYTWLEYAQRCRRLASALIDSGIERGNTVTFIAANIPAMLEAHFGVPLAGAVLNCINVRLDAVGMAYILGHSETRMLFVDQQFADVAREAVQLSGLHIDVVDILDASLPATEPVGIIEYEAFLASAPRCTALRYPEDEWDAITLNYTSGTTGKPKGAVYHHRGAYINSLGTTIYSGLNHGIPTYLWTLPLFHCNGWCHAWALAIAGGTSVCLRKVAAEDIYTAIEKHKVTYLCGAPTVLGFLISGKPANWKMPARPITIACAGASPPAAILQQTLELGFNVMHVYGMTEQHSVNTVCVPQESWETLSPVERLSRMGRQGVRTAVADEMIVADPRSLVPVPWDGHTMGEILFRSNIAMKGYLKNPDATKEAFADGWHHSGDLAVVHEDGYIEIKDRSKDIIISGGENVSSIEVEDVLYAHPAIEKVAVVAVPDERWGEVPCAVVELKPGYHGKLTEQDIIAFCRQHLPGFKTPKHIIFEPITFSATGKLQKFKLRQHAAHVIGDRTAST</sequence>
<dbReference type="Gene3D" id="3.30.300.30">
    <property type="match status" value="1"/>
</dbReference>
<proteinExistence type="inferred from homology"/>
<dbReference type="SUPFAM" id="SSF56801">
    <property type="entry name" value="Acetyl-CoA synthetase-like"/>
    <property type="match status" value="1"/>
</dbReference>
<dbReference type="InterPro" id="IPR045851">
    <property type="entry name" value="AMP-bd_C_sf"/>
</dbReference>
<dbReference type="EC" id="6.2.1.44" evidence="7"/>
<evidence type="ECO:0000256" key="4">
    <source>
        <dbReference type="ARBA" id="ARBA00023098"/>
    </source>
</evidence>
<evidence type="ECO:0000256" key="1">
    <source>
        <dbReference type="ARBA" id="ARBA00006432"/>
    </source>
</evidence>
<reference evidence="7 8" key="1">
    <citation type="submission" date="2020-04" db="EMBL/GenBank/DDBJ databases">
        <authorList>
            <person name="De Canck E."/>
        </authorList>
    </citation>
    <scope>NUCLEOTIDE SEQUENCE [LARGE SCALE GENOMIC DNA]</scope>
    <source>
        <strain evidence="7 8">LMG 6000</strain>
    </source>
</reference>
<keyword evidence="4" id="KW-0443">Lipid metabolism</keyword>
<keyword evidence="3" id="KW-0276">Fatty acid metabolism</keyword>
<gene>
    <name evidence="7" type="primary">dmdB</name>
    <name evidence="7" type="ORF">LMG6000_00507</name>
</gene>
<evidence type="ECO:0000313" key="8">
    <source>
        <dbReference type="Proteomes" id="UP000494183"/>
    </source>
</evidence>
<organism evidence="7 8">
    <name type="scientific">Achromobacter insolitus</name>
    <dbReference type="NCBI Taxonomy" id="217204"/>
    <lineage>
        <taxon>Bacteria</taxon>
        <taxon>Pseudomonadati</taxon>
        <taxon>Pseudomonadota</taxon>
        <taxon>Betaproteobacteria</taxon>
        <taxon>Burkholderiales</taxon>
        <taxon>Alcaligenaceae</taxon>
        <taxon>Achromobacter</taxon>
    </lineage>
</organism>
<dbReference type="GO" id="GO:0016874">
    <property type="term" value="F:ligase activity"/>
    <property type="evidence" value="ECO:0007669"/>
    <property type="project" value="UniProtKB-KW"/>
</dbReference>
<comment type="similarity">
    <text evidence="1">Belongs to the ATP-dependent AMP-binding enzyme family.</text>
</comment>
<evidence type="ECO:0000256" key="3">
    <source>
        <dbReference type="ARBA" id="ARBA00022832"/>
    </source>
</evidence>